<feature type="region of interest" description="Disordered" evidence="4">
    <location>
        <begin position="663"/>
        <end position="693"/>
    </location>
</feature>
<dbReference type="GO" id="GO:0005634">
    <property type="term" value="C:nucleus"/>
    <property type="evidence" value="ECO:0007669"/>
    <property type="project" value="TreeGrafter"/>
</dbReference>
<dbReference type="GO" id="GO:0000976">
    <property type="term" value="F:transcription cis-regulatory region binding"/>
    <property type="evidence" value="ECO:0007669"/>
    <property type="project" value="TreeGrafter"/>
</dbReference>
<reference evidence="6" key="1">
    <citation type="submission" date="2022-03" db="EMBL/GenBank/DDBJ databases">
        <authorList>
            <person name="Sayadi A."/>
        </authorList>
    </citation>
    <scope>NUCLEOTIDE SEQUENCE</scope>
</reference>
<feature type="compositionally biased region" description="Basic residues" evidence="4">
    <location>
        <begin position="58"/>
        <end position="71"/>
    </location>
</feature>
<accession>A0A9P0NZ66</accession>
<dbReference type="Pfam" id="PF01388">
    <property type="entry name" value="ARID"/>
    <property type="match status" value="1"/>
</dbReference>
<evidence type="ECO:0000256" key="3">
    <source>
        <dbReference type="ARBA" id="ARBA00023242"/>
    </source>
</evidence>
<organism evidence="6 7">
    <name type="scientific">Acanthoscelides obtectus</name>
    <name type="common">Bean weevil</name>
    <name type="synonym">Bruchus obtectus</name>
    <dbReference type="NCBI Taxonomy" id="200917"/>
    <lineage>
        <taxon>Eukaryota</taxon>
        <taxon>Metazoa</taxon>
        <taxon>Ecdysozoa</taxon>
        <taxon>Arthropoda</taxon>
        <taxon>Hexapoda</taxon>
        <taxon>Insecta</taxon>
        <taxon>Pterygota</taxon>
        <taxon>Neoptera</taxon>
        <taxon>Endopterygota</taxon>
        <taxon>Coleoptera</taxon>
        <taxon>Polyphaga</taxon>
        <taxon>Cucujiformia</taxon>
        <taxon>Chrysomeloidea</taxon>
        <taxon>Chrysomelidae</taxon>
        <taxon>Bruchinae</taxon>
        <taxon>Bruchini</taxon>
        <taxon>Acanthoscelides</taxon>
    </lineage>
</organism>
<protein>
    <recommendedName>
        <fullName evidence="5">ARID domain-containing protein</fullName>
    </recommendedName>
</protein>
<dbReference type="InterPro" id="IPR036431">
    <property type="entry name" value="ARID_dom_sf"/>
</dbReference>
<feature type="compositionally biased region" description="Low complexity" evidence="4">
    <location>
        <begin position="242"/>
        <end position="254"/>
    </location>
</feature>
<evidence type="ECO:0000256" key="2">
    <source>
        <dbReference type="ARBA" id="ARBA00023163"/>
    </source>
</evidence>
<feature type="compositionally biased region" description="Low complexity" evidence="4">
    <location>
        <begin position="674"/>
        <end position="687"/>
    </location>
</feature>
<keyword evidence="3" id="KW-0539">Nucleus</keyword>
<feature type="compositionally biased region" description="Polar residues" evidence="4">
    <location>
        <begin position="232"/>
        <end position="241"/>
    </location>
</feature>
<keyword evidence="7" id="KW-1185">Reference proteome</keyword>
<dbReference type="Proteomes" id="UP001152888">
    <property type="component" value="Unassembled WGS sequence"/>
</dbReference>
<dbReference type="InterPro" id="IPR001606">
    <property type="entry name" value="ARID_dom"/>
</dbReference>
<dbReference type="SMART" id="SM01014">
    <property type="entry name" value="ARID"/>
    <property type="match status" value="1"/>
</dbReference>
<feature type="domain" description="ARID" evidence="5">
    <location>
        <begin position="116"/>
        <end position="207"/>
    </location>
</feature>
<keyword evidence="1" id="KW-0805">Transcription regulation</keyword>
<evidence type="ECO:0000256" key="1">
    <source>
        <dbReference type="ARBA" id="ARBA00023015"/>
    </source>
</evidence>
<dbReference type="GO" id="GO:0006357">
    <property type="term" value="P:regulation of transcription by RNA polymerase II"/>
    <property type="evidence" value="ECO:0007669"/>
    <property type="project" value="TreeGrafter"/>
</dbReference>
<name>A0A9P0NZ66_ACAOB</name>
<dbReference type="SMART" id="SM00501">
    <property type="entry name" value="BRIGHT"/>
    <property type="match status" value="1"/>
</dbReference>
<evidence type="ECO:0000313" key="7">
    <source>
        <dbReference type="Proteomes" id="UP001152888"/>
    </source>
</evidence>
<feature type="compositionally biased region" description="Basic and acidic residues" evidence="4">
    <location>
        <begin position="273"/>
        <end position="289"/>
    </location>
</feature>
<feature type="region of interest" description="Disordered" evidence="4">
    <location>
        <begin position="392"/>
        <end position="414"/>
    </location>
</feature>
<dbReference type="PROSITE" id="PS51011">
    <property type="entry name" value="ARID"/>
    <property type="match status" value="1"/>
</dbReference>
<keyword evidence="2" id="KW-0804">Transcription</keyword>
<sequence>MMKRLEGVEDGYLKLKLVNALGGFYVTHPNTRVLFCKDTFDYPELEGHEMLCNHLAPKLKGRPRGRRKKRSASPGSESNESESSVPNGYNARGESRPEIRCDSGAPTRRSTRCHENNENKEFIRKLTAFMKSNRTPIGRTPSLGYKELNLHEFFSKVQKLGGYDNVTANRLWKSIFEDISGYQNNISATVIRRHYERFLLSYERHLKGEQYKPLPVSERRRLKSKRGSSLSDAESSGGDTNSSAATTVSTSTVAETKDTKSENKISSLRSIRVKPERQKDKQQSIENETKPANLTNLPEKTEIKPKMDTLVINSTNMTSKFIPADSSMKIEYAVKEELTIKTEKAIDVTVKEEEVKIEAEIKDDDINLESYLEVKIEVKEDGLKKEEGMKLEEDNGQNTTAVSSEDAVSPKSGEENSVFVKQESAIPNHNFESTESEVTISSVAAESFKNKFIQEVKKRKLDILKEGGLEVTPVKPLLLDSPGRPSVIQQTTAPPKPAMQPPAVTSVPRRSSGDFPQTLNISKIRVPPPTTPTKKAAAAATTSSSFAFMNGSAPPKVVQSKSIYTYSEKTIYGNPKDVLTTFQPAPARTPKFRETMPQHAGGNPVDLSVTSPQKPVLEIMRVPQLPNTPYNRESVTKNLTTPLMDGRRLGPNLEITLVNPKNKTSPQAVAKAASFSPQGQGQVSSSQSHKRRVSDYYSPRKAMKGDDKFVKPLPVDLNVPNPFKNSTQPKAQSSKHNITSPTLPAFPPFLAQLYEQTAKSGISPYLPFMDPAMYYSATMQNLYSAQSFNNASFLPIPTPEQIKLYTELMARSRLNFPMQMPLDGINPLLNNNMKKQ</sequence>
<dbReference type="OrthoDB" id="1938591at2759"/>
<feature type="region of interest" description="Disordered" evidence="4">
    <location>
        <begin position="213"/>
        <end position="297"/>
    </location>
</feature>
<evidence type="ECO:0000259" key="5">
    <source>
        <dbReference type="PROSITE" id="PS51011"/>
    </source>
</evidence>
<proteinExistence type="predicted"/>
<dbReference type="EMBL" id="CAKOFQ010006686">
    <property type="protein sequence ID" value="CAH1960155.1"/>
    <property type="molecule type" value="Genomic_DNA"/>
</dbReference>
<feature type="region of interest" description="Disordered" evidence="4">
    <location>
        <begin position="475"/>
        <end position="534"/>
    </location>
</feature>
<dbReference type="AlphaFoldDB" id="A0A9P0NZ66"/>
<dbReference type="PANTHER" id="PTHR13964:SF44">
    <property type="entry name" value="ARID DOMAIN-CONTAINING PROTEIN"/>
    <property type="match status" value="1"/>
</dbReference>
<feature type="region of interest" description="Disordered" evidence="4">
    <location>
        <begin position="707"/>
        <end position="737"/>
    </location>
</feature>
<gene>
    <name evidence="6" type="ORF">ACAOBT_LOCUS3572</name>
</gene>
<dbReference type="SUPFAM" id="SSF46774">
    <property type="entry name" value="ARID-like"/>
    <property type="match status" value="1"/>
</dbReference>
<feature type="compositionally biased region" description="Low complexity" evidence="4">
    <location>
        <begin position="72"/>
        <end position="84"/>
    </location>
</feature>
<feature type="region of interest" description="Disordered" evidence="4">
    <location>
        <begin position="58"/>
        <end position="116"/>
    </location>
</feature>
<dbReference type="PANTHER" id="PTHR13964">
    <property type="entry name" value="RBP-RELATED"/>
    <property type="match status" value="1"/>
</dbReference>
<evidence type="ECO:0000313" key="6">
    <source>
        <dbReference type="EMBL" id="CAH1960155.1"/>
    </source>
</evidence>
<comment type="caution">
    <text evidence="6">The sequence shown here is derived from an EMBL/GenBank/DDBJ whole genome shotgun (WGS) entry which is preliminary data.</text>
</comment>
<dbReference type="Gene3D" id="1.10.150.60">
    <property type="entry name" value="ARID DNA-binding domain"/>
    <property type="match status" value="1"/>
</dbReference>
<evidence type="ECO:0000256" key="4">
    <source>
        <dbReference type="SAM" id="MobiDB-lite"/>
    </source>
</evidence>
<dbReference type="InterPro" id="IPR051232">
    <property type="entry name" value="ARID/SWI1_ChromRemod"/>
</dbReference>
<feature type="compositionally biased region" description="Polar residues" evidence="4">
    <location>
        <begin position="723"/>
        <end position="737"/>
    </location>
</feature>